<organism evidence="2 3">
    <name type="scientific">Liparis tanakae</name>
    <name type="common">Tanaka's snailfish</name>
    <dbReference type="NCBI Taxonomy" id="230148"/>
    <lineage>
        <taxon>Eukaryota</taxon>
        <taxon>Metazoa</taxon>
        <taxon>Chordata</taxon>
        <taxon>Craniata</taxon>
        <taxon>Vertebrata</taxon>
        <taxon>Euteleostomi</taxon>
        <taxon>Actinopterygii</taxon>
        <taxon>Neopterygii</taxon>
        <taxon>Teleostei</taxon>
        <taxon>Neoteleostei</taxon>
        <taxon>Acanthomorphata</taxon>
        <taxon>Eupercaria</taxon>
        <taxon>Perciformes</taxon>
        <taxon>Cottioidei</taxon>
        <taxon>Cottales</taxon>
        <taxon>Liparidae</taxon>
        <taxon>Liparis</taxon>
    </lineage>
</organism>
<comment type="caution">
    <text evidence="2">The sequence shown here is derived from an EMBL/GenBank/DDBJ whole genome shotgun (WGS) entry which is preliminary data.</text>
</comment>
<feature type="compositionally biased region" description="Basic and acidic residues" evidence="1">
    <location>
        <begin position="50"/>
        <end position="61"/>
    </location>
</feature>
<sequence length="119" mass="12638">MEGDVGRWSASSFCLTGPVTTETEPRGERTLAGAERMKDGAPKSAIYHKSQGEKKNLRQLDEWESTVEVRNPEGGDGEGRVPGGRKPRHATNPPPASAHCGPCGAAPGSPACMNVRTRL</sequence>
<dbReference type="Proteomes" id="UP000314294">
    <property type="component" value="Unassembled WGS sequence"/>
</dbReference>
<dbReference type="AlphaFoldDB" id="A0A4Z2GZ18"/>
<name>A0A4Z2GZ18_9TELE</name>
<gene>
    <name evidence="2" type="ORF">EYF80_031901</name>
</gene>
<evidence type="ECO:0000256" key="1">
    <source>
        <dbReference type="SAM" id="MobiDB-lite"/>
    </source>
</evidence>
<feature type="region of interest" description="Disordered" evidence="1">
    <location>
        <begin position="1"/>
        <end position="109"/>
    </location>
</feature>
<feature type="compositionally biased region" description="Basic and acidic residues" evidence="1">
    <location>
        <begin position="23"/>
        <end position="41"/>
    </location>
</feature>
<protein>
    <submittedName>
        <fullName evidence="2">Uncharacterized protein</fullName>
    </submittedName>
</protein>
<reference evidence="2 3" key="1">
    <citation type="submission" date="2019-03" db="EMBL/GenBank/DDBJ databases">
        <title>First draft genome of Liparis tanakae, snailfish: a comprehensive survey of snailfish specific genes.</title>
        <authorList>
            <person name="Kim W."/>
            <person name="Song I."/>
            <person name="Jeong J.-H."/>
            <person name="Kim D."/>
            <person name="Kim S."/>
            <person name="Ryu S."/>
            <person name="Song J.Y."/>
            <person name="Lee S.K."/>
        </authorList>
    </citation>
    <scope>NUCLEOTIDE SEQUENCE [LARGE SCALE GENOMIC DNA]</scope>
    <source>
        <tissue evidence="2">Muscle</tissue>
    </source>
</reference>
<evidence type="ECO:0000313" key="3">
    <source>
        <dbReference type="Proteomes" id="UP000314294"/>
    </source>
</evidence>
<proteinExistence type="predicted"/>
<evidence type="ECO:0000313" key="2">
    <source>
        <dbReference type="EMBL" id="TNN57902.1"/>
    </source>
</evidence>
<accession>A0A4Z2GZ18</accession>
<dbReference type="EMBL" id="SRLO01000394">
    <property type="protein sequence ID" value="TNN57902.1"/>
    <property type="molecule type" value="Genomic_DNA"/>
</dbReference>
<feature type="compositionally biased region" description="Basic and acidic residues" evidence="1">
    <location>
        <begin position="70"/>
        <end position="79"/>
    </location>
</feature>
<feature type="compositionally biased region" description="Polar residues" evidence="1">
    <location>
        <begin position="9"/>
        <end position="22"/>
    </location>
</feature>
<keyword evidence="3" id="KW-1185">Reference proteome</keyword>